<name>A0A0E9LTU0_9BACT</name>
<accession>A0A0E9LTU0</accession>
<evidence type="ECO:0000256" key="2">
    <source>
        <dbReference type="ARBA" id="ARBA00022723"/>
    </source>
</evidence>
<evidence type="ECO:0000313" key="6">
    <source>
        <dbReference type="Proteomes" id="UP000032900"/>
    </source>
</evidence>
<dbReference type="Proteomes" id="UP000032900">
    <property type="component" value="Unassembled WGS sequence"/>
</dbReference>
<dbReference type="InterPro" id="IPR050682">
    <property type="entry name" value="ModA/WtpA"/>
</dbReference>
<keyword evidence="4" id="KW-0500">Molybdenum</keyword>
<reference evidence="5 6" key="1">
    <citation type="journal article" date="2015" name="Microbes Environ.">
        <title>Distribution and evolution of nitrogen fixation genes in the phylum bacteroidetes.</title>
        <authorList>
            <person name="Inoue J."/>
            <person name="Oshima K."/>
            <person name="Suda W."/>
            <person name="Sakamoto M."/>
            <person name="Iino T."/>
            <person name="Noda S."/>
            <person name="Hongoh Y."/>
            <person name="Hattori M."/>
            <person name="Ohkuma M."/>
        </authorList>
    </citation>
    <scope>NUCLEOTIDE SEQUENCE [LARGE SCALE GENOMIC DNA]</scope>
    <source>
        <strain evidence="5">JCM 15548</strain>
    </source>
</reference>
<keyword evidence="2 4" id="KW-0479">Metal-binding</keyword>
<dbReference type="SUPFAM" id="SSF53850">
    <property type="entry name" value="Periplasmic binding protein-like II"/>
    <property type="match status" value="1"/>
</dbReference>
<dbReference type="GO" id="GO:0046872">
    <property type="term" value="F:metal ion binding"/>
    <property type="evidence" value="ECO:0007669"/>
    <property type="project" value="UniProtKB-KW"/>
</dbReference>
<proteinExistence type="inferred from homology"/>
<dbReference type="EMBL" id="BAZW01000003">
    <property type="protein sequence ID" value="GAO28546.1"/>
    <property type="molecule type" value="Genomic_DNA"/>
</dbReference>
<feature type="binding site" evidence="4">
    <location>
        <position position="28"/>
    </location>
    <ligand>
        <name>molybdate</name>
        <dbReference type="ChEBI" id="CHEBI:36264"/>
    </ligand>
</feature>
<sequence>MRFAMEELLTAYKKKNPDHDIEVIYGSSGNFYAQIVNGAPFDLFFSADAFYPQKLYETEQTWGEVKVYAIGQLVLWSASIETSTGLEVLNQYPKARIAIANPNLAPYGQKAVETLQHYGVYEKIKPQLIIGENISQTAQFCLTGNAQLGFIALSLAISPTMKNVGSYYLVNKAAHSPLEQAYVFLKRAKDNPLAHSFTKYISSPEATPIFEKYGFGLPGKK</sequence>
<dbReference type="STRING" id="1236989.JCM15548_1652"/>
<dbReference type="InterPro" id="IPR005950">
    <property type="entry name" value="ModA"/>
</dbReference>
<dbReference type="PANTHER" id="PTHR30632:SF14">
    <property type="entry name" value="TUNGSTATE_MOLYBDATE_CHROMATE-BINDING PROTEIN MODA"/>
    <property type="match status" value="1"/>
</dbReference>
<dbReference type="Pfam" id="PF13531">
    <property type="entry name" value="SBP_bac_11"/>
    <property type="match status" value="1"/>
</dbReference>
<keyword evidence="6" id="KW-1185">Reference proteome</keyword>
<organism evidence="5 6">
    <name type="scientific">Geofilum rubicundum JCM 15548</name>
    <dbReference type="NCBI Taxonomy" id="1236989"/>
    <lineage>
        <taxon>Bacteria</taxon>
        <taxon>Pseudomonadati</taxon>
        <taxon>Bacteroidota</taxon>
        <taxon>Bacteroidia</taxon>
        <taxon>Marinilabiliales</taxon>
        <taxon>Marinilabiliaceae</taxon>
        <taxon>Geofilum</taxon>
    </lineage>
</organism>
<evidence type="ECO:0000256" key="3">
    <source>
        <dbReference type="ARBA" id="ARBA00022729"/>
    </source>
</evidence>
<dbReference type="InterPro" id="IPR044084">
    <property type="entry name" value="AvModA-like_subst-bd"/>
</dbReference>
<dbReference type="Gene3D" id="3.40.190.10">
    <property type="entry name" value="Periplasmic binding protein-like II"/>
    <property type="match status" value="2"/>
</dbReference>
<evidence type="ECO:0000256" key="4">
    <source>
        <dbReference type="PIRSR" id="PIRSR004846-1"/>
    </source>
</evidence>
<dbReference type="GO" id="GO:0030973">
    <property type="term" value="F:molybdate ion binding"/>
    <property type="evidence" value="ECO:0007669"/>
    <property type="project" value="InterPro"/>
</dbReference>
<dbReference type="AlphaFoldDB" id="A0A0E9LTU0"/>
<dbReference type="PANTHER" id="PTHR30632">
    <property type="entry name" value="MOLYBDATE-BINDING PERIPLASMIC PROTEIN"/>
    <property type="match status" value="1"/>
</dbReference>
<keyword evidence="3" id="KW-0732">Signal</keyword>
<protein>
    <submittedName>
        <fullName evidence="5">Molybdenum ABC transporter, periplasmic molybdenum-binding protein ModA</fullName>
    </submittedName>
</protein>
<dbReference type="NCBIfam" id="TIGR01256">
    <property type="entry name" value="modA"/>
    <property type="match status" value="1"/>
</dbReference>
<comment type="similarity">
    <text evidence="1">Belongs to the bacterial solute-binding protein ModA family.</text>
</comment>
<evidence type="ECO:0000313" key="5">
    <source>
        <dbReference type="EMBL" id="GAO28546.1"/>
    </source>
</evidence>
<dbReference type="GO" id="GO:0015689">
    <property type="term" value="P:molybdate ion transport"/>
    <property type="evidence" value="ECO:0007669"/>
    <property type="project" value="InterPro"/>
</dbReference>
<gene>
    <name evidence="5" type="ORF">JCM15548_1652</name>
</gene>
<evidence type="ECO:0000256" key="1">
    <source>
        <dbReference type="ARBA" id="ARBA00009175"/>
    </source>
</evidence>
<feature type="binding site" evidence="4">
    <location>
        <position position="134"/>
    </location>
    <ligand>
        <name>molybdate</name>
        <dbReference type="ChEBI" id="CHEBI:36264"/>
    </ligand>
</feature>
<comment type="caution">
    <text evidence="5">The sequence shown here is derived from an EMBL/GenBank/DDBJ whole genome shotgun (WGS) entry which is preliminary data.</text>
</comment>
<dbReference type="PIRSF" id="PIRSF004846">
    <property type="entry name" value="ModA"/>
    <property type="match status" value="1"/>
</dbReference>
<dbReference type="CDD" id="cd13539">
    <property type="entry name" value="PBP2_AvModA"/>
    <property type="match status" value="1"/>
</dbReference>